<sequence length="131" mass="14468">MTLCAYLHSVLRNNLATIRFLSIVTEKCERLCSQNTYTVSPQLSLKRYRTDGKVSVSGLEGSKSDSTKACMLNLKTRVRSPPAGVLQMFDERVPARVLSSSSDDGSKLLSSSQNSHRAASKWDVNVTKLNQ</sequence>
<evidence type="ECO:0000313" key="1">
    <source>
        <dbReference type="EMBL" id="GBM05761.1"/>
    </source>
</evidence>
<reference evidence="1 2" key="1">
    <citation type="journal article" date="2019" name="Sci. Rep.">
        <title>Orb-weaving spider Araneus ventricosus genome elucidates the spidroin gene catalogue.</title>
        <authorList>
            <person name="Kono N."/>
            <person name="Nakamura H."/>
            <person name="Ohtoshi R."/>
            <person name="Moran D.A.P."/>
            <person name="Shinohara A."/>
            <person name="Yoshida Y."/>
            <person name="Fujiwara M."/>
            <person name="Mori M."/>
            <person name="Tomita M."/>
            <person name="Arakawa K."/>
        </authorList>
    </citation>
    <scope>NUCLEOTIDE SEQUENCE [LARGE SCALE GENOMIC DNA]</scope>
</reference>
<dbReference type="AlphaFoldDB" id="A0A4Y2CMW5"/>
<evidence type="ECO:0000313" key="2">
    <source>
        <dbReference type="Proteomes" id="UP000499080"/>
    </source>
</evidence>
<organism evidence="1 2">
    <name type="scientific">Araneus ventricosus</name>
    <name type="common">Orbweaver spider</name>
    <name type="synonym">Epeira ventricosa</name>
    <dbReference type="NCBI Taxonomy" id="182803"/>
    <lineage>
        <taxon>Eukaryota</taxon>
        <taxon>Metazoa</taxon>
        <taxon>Ecdysozoa</taxon>
        <taxon>Arthropoda</taxon>
        <taxon>Chelicerata</taxon>
        <taxon>Arachnida</taxon>
        <taxon>Araneae</taxon>
        <taxon>Araneomorphae</taxon>
        <taxon>Entelegynae</taxon>
        <taxon>Araneoidea</taxon>
        <taxon>Araneidae</taxon>
        <taxon>Araneus</taxon>
    </lineage>
</organism>
<name>A0A4Y2CMW5_ARAVE</name>
<keyword evidence="2" id="KW-1185">Reference proteome</keyword>
<dbReference type="Proteomes" id="UP000499080">
    <property type="component" value="Unassembled WGS sequence"/>
</dbReference>
<gene>
    <name evidence="1" type="ORF">AVEN_55847_1</name>
</gene>
<accession>A0A4Y2CMW5</accession>
<dbReference type="EMBL" id="BGPR01000218">
    <property type="protein sequence ID" value="GBM05761.1"/>
    <property type="molecule type" value="Genomic_DNA"/>
</dbReference>
<proteinExistence type="predicted"/>
<comment type="caution">
    <text evidence="1">The sequence shown here is derived from an EMBL/GenBank/DDBJ whole genome shotgun (WGS) entry which is preliminary data.</text>
</comment>
<protein>
    <submittedName>
        <fullName evidence="1">Uncharacterized protein</fullName>
    </submittedName>
</protein>